<dbReference type="PANTHER" id="PTHR21366:SF22">
    <property type="entry name" value="VOC DOMAIN-CONTAINING PROTEIN"/>
    <property type="match status" value="1"/>
</dbReference>
<dbReference type="InterPro" id="IPR050383">
    <property type="entry name" value="GlyoxalaseI/FosfomycinResist"/>
</dbReference>
<evidence type="ECO:0000313" key="3">
    <source>
        <dbReference type="Proteomes" id="UP000838100"/>
    </source>
</evidence>
<sequence length="125" mass="14056">MVSVGQFCINVSDLEKSIEFYSDILGLTVEHRIQIPGVDEAVLVGDDGIAKIQISKQLEQTGPIEHSNAFWKLYMFTDDCAALYQKAVDYGCESVQTPIVLDEWKVTMGFVKDPDGYLVEILQRH</sequence>
<feature type="domain" description="VOC" evidence="1">
    <location>
        <begin position="3"/>
        <end position="124"/>
    </location>
</feature>
<dbReference type="SUPFAM" id="SSF54593">
    <property type="entry name" value="Glyoxalase/Bleomycin resistance protein/Dihydroxybiphenyl dioxygenase"/>
    <property type="match status" value="1"/>
</dbReference>
<dbReference type="Proteomes" id="UP000838100">
    <property type="component" value="Unassembled WGS sequence"/>
</dbReference>
<dbReference type="RefSeq" id="WP_237444650.1">
    <property type="nucleotide sequence ID" value="NZ_CAKLPX010000002.1"/>
</dbReference>
<evidence type="ECO:0000313" key="2">
    <source>
        <dbReference type="EMBL" id="CAH0991951.1"/>
    </source>
</evidence>
<dbReference type="CDD" id="cd06587">
    <property type="entry name" value="VOC"/>
    <property type="match status" value="1"/>
</dbReference>
<keyword evidence="3" id="KW-1185">Reference proteome</keyword>
<dbReference type="PANTHER" id="PTHR21366">
    <property type="entry name" value="GLYOXALASE FAMILY PROTEIN"/>
    <property type="match status" value="1"/>
</dbReference>
<dbReference type="InterPro" id="IPR004360">
    <property type="entry name" value="Glyas_Fos-R_dOase_dom"/>
</dbReference>
<gene>
    <name evidence="2" type="ORF">SIN8267_02066</name>
</gene>
<dbReference type="Gene3D" id="3.10.180.10">
    <property type="entry name" value="2,3-Dihydroxybiphenyl 1,2-Dioxygenase, domain 1"/>
    <property type="match status" value="1"/>
</dbReference>
<dbReference type="InterPro" id="IPR037523">
    <property type="entry name" value="VOC_core"/>
</dbReference>
<organism evidence="2 3">
    <name type="scientific">Sinobacterium norvegicum</name>
    <dbReference type="NCBI Taxonomy" id="1641715"/>
    <lineage>
        <taxon>Bacteria</taxon>
        <taxon>Pseudomonadati</taxon>
        <taxon>Pseudomonadota</taxon>
        <taxon>Gammaproteobacteria</taxon>
        <taxon>Cellvibrionales</taxon>
        <taxon>Spongiibacteraceae</taxon>
        <taxon>Sinobacterium</taxon>
    </lineage>
</organism>
<reference evidence="2" key="1">
    <citation type="submission" date="2021-12" db="EMBL/GenBank/DDBJ databases">
        <authorList>
            <person name="Rodrigo-Torres L."/>
            <person name="Arahal R. D."/>
            <person name="Lucena T."/>
        </authorList>
    </citation>
    <scope>NUCLEOTIDE SEQUENCE</scope>
    <source>
        <strain evidence="2">CECT 8267</strain>
    </source>
</reference>
<comment type="caution">
    <text evidence="2">The sequence shown here is derived from an EMBL/GenBank/DDBJ whole genome shotgun (WGS) entry which is preliminary data.</text>
</comment>
<evidence type="ECO:0000259" key="1">
    <source>
        <dbReference type="PROSITE" id="PS51819"/>
    </source>
</evidence>
<name>A0ABM9AFG7_9GAMM</name>
<proteinExistence type="predicted"/>
<dbReference type="PROSITE" id="PS51819">
    <property type="entry name" value="VOC"/>
    <property type="match status" value="1"/>
</dbReference>
<dbReference type="InterPro" id="IPR029068">
    <property type="entry name" value="Glyas_Bleomycin-R_OHBP_Dase"/>
</dbReference>
<dbReference type="EMBL" id="CAKLPX010000002">
    <property type="protein sequence ID" value="CAH0991951.1"/>
    <property type="molecule type" value="Genomic_DNA"/>
</dbReference>
<protein>
    <recommendedName>
        <fullName evidence="1">VOC domain-containing protein</fullName>
    </recommendedName>
</protein>
<dbReference type="Pfam" id="PF00903">
    <property type="entry name" value="Glyoxalase"/>
    <property type="match status" value="1"/>
</dbReference>
<accession>A0ABM9AFG7</accession>